<evidence type="ECO:0000313" key="5">
    <source>
        <dbReference type="WBParaSite" id="TCLT_0000054301-mRNA-1"/>
    </source>
</evidence>
<protein>
    <recommendedName>
        <fullName evidence="2">Guanine nucleotide exchange factor DBS-like spectrin-like domain-containing protein</fullName>
    </recommendedName>
</protein>
<evidence type="ECO:0000313" key="4">
    <source>
        <dbReference type="Proteomes" id="UP000276776"/>
    </source>
</evidence>
<dbReference type="OrthoDB" id="10004999at2759"/>
<feature type="domain" description="Guanine nucleotide exchange factor DBS-like spectrin-like" evidence="2">
    <location>
        <begin position="117"/>
        <end position="189"/>
    </location>
</feature>
<dbReference type="Proteomes" id="UP000276776">
    <property type="component" value="Unassembled WGS sequence"/>
</dbReference>
<dbReference type="GO" id="GO:0005737">
    <property type="term" value="C:cytoplasm"/>
    <property type="evidence" value="ECO:0007669"/>
    <property type="project" value="TreeGrafter"/>
</dbReference>
<organism evidence="5">
    <name type="scientific">Thelazia callipaeda</name>
    <name type="common">Oriental eyeworm</name>
    <name type="synonym">Parasitic nematode</name>
    <dbReference type="NCBI Taxonomy" id="103827"/>
    <lineage>
        <taxon>Eukaryota</taxon>
        <taxon>Metazoa</taxon>
        <taxon>Ecdysozoa</taxon>
        <taxon>Nematoda</taxon>
        <taxon>Chromadorea</taxon>
        <taxon>Rhabditida</taxon>
        <taxon>Spirurina</taxon>
        <taxon>Spiruromorpha</taxon>
        <taxon>Thelazioidea</taxon>
        <taxon>Thelaziidae</taxon>
        <taxon>Thelazia</taxon>
    </lineage>
</organism>
<sequence>MIHLEEHREVGDGAEKADHLARAHLEYSQHAMEDVHGARNLRDTGQELISSQDVELTASLLPKCDELDRMANALSGALERRSQVLRLSKEMHQQILAANNWCRKGIELLTSIPYDVTSNTALTALTSVEEYINESESLKLDTFSQESDLNKLIMLTTTETSTLLNQVIERITDIKRLSISRRDALQKMAFREIRKPPVQVVSPEKLPLSDNANKESIRKDSLASSPTSKLSYFFLVFIIIDSALSILQDFKDSIDLIEGTTDSQN</sequence>
<dbReference type="InterPro" id="IPR051336">
    <property type="entry name" value="RhoGEF_Guanine_NuclExch_SF"/>
</dbReference>
<dbReference type="OMA" id="ISHANSW"/>
<dbReference type="STRING" id="103827.A0A0N5CKE9"/>
<evidence type="ECO:0000256" key="1">
    <source>
        <dbReference type="ARBA" id="ARBA00022658"/>
    </source>
</evidence>
<proteinExistence type="predicted"/>
<dbReference type="PANTHER" id="PTHR22826:SF211">
    <property type="entry name" value="LD43457P"/>
    <property type="match status" value="1"/>
</dbReference>
<accession>A0A0N5CKE9</accession>
<keyword evidence="1" id="KW-0344">Guanine-nucleotide releasing factor</keyword>
<gene>
    <name evidence="3" type="ORF">TCLT_LOCUS544</name>
</gene>
<evidence type="ECO:0000259" key="2">
    <source>
        <dbReference type="Pfam" id="PF23289"/>
    </source>
</evidence>
<dbReference type="AlphaFoldDB" id="A0A0N5CKE9"/>
<dbReference type="Gene3D" id="1.20.58.60">
    <property type="match status" value="1"/>
</dbReference>
<reference evidence="3 4" key="2">
    <citation type="submission" date="2018-11" db="EMBL/GenBank/DDBJ databases">
        <authorList>
            <consortium name="Pathogen Informatics"/>
        </authorList>
    </citation>
    <scope>NUCLEOTIDE SEQUENCE [LARGE SCALE GENOMIC DNA]</scope>
</reference>
<dbReference type="EMBL" id="UYYF01000042">
    <property type="protein sequence ID" value="VDM95553.1"/>
    <property type="molecule type" value="Genomic_DNA"/>
</dbReference>
<dbReference type="PANTHER" id="PTHR22826">
    <property type="entry name" value="RHO GUANINE EXCHANGE FACTOR-RELATED"/>
    <property type="match status" value="1"/>
</dbReference>
<dbReference type="InterPro" id="IPR056466">
    <property type="entry name" value="Spectrin_DBS"/>
</dbReference>
<name>A0A0N5CKE9_THECL</name>
<dbReference type="WBParaSite" id="TCLT_0000054301-mRNA-1">
    <property type="protein sequence ID" value="TCLT_0000054301-mRNA-1"/>
    <property type="gene ID" value="TCLT_0000054301"/>
</dbReference>
<dbReference type="Pfam" id="PF23289">
    <property type="entry name" value="Spectrin_5"/>
    <property type="match status" value="1"/>
</dbReference>
<keyword evidence="4" id="KW-1185">Reference proteome</keyword>
<reference evidence="5" key="1">
    <citation type="submission" date="2017-02" db="UniProtKB">
        <authorList>
            <consortium name="WormBaseParasite"/>
        </authorList>
    </citation>
    <scope>IDENTIFICATION</scope>
</reference>
<dbReference type="SUPFAM" id="SSF46966">
    <property type="entry name" value="Spectrin repeat"/>
    <property type="match status" value="1"/>
</dbReference>
<dbReference type="GO" id="GO:0005085">
    <property type="term" value="F:guanyl-nucleotide exchange factor activity"/>
    <property type="evidence" value="ECO:0007669"/>
    <property type="project" value="UniProtKB-KW"/>
</dbReference>
<evidence type="ECO:0000313" key="3">
    <source>
        <dbReference type="EMBL" id="VDM95553.1"/>
    </source>
</evidence>